<name>D4AID1_ARTBC</name>
<reference evidence="3" key="1">
    <citation type="journal article" date="2011" name="Genome Biol.">
        <title>Comparative and functional genomics provide insights into the pathogenicity of dermatophytic fungi.</title>
        <authorList>
            <person name="Burmester A."/>
            <person name="Shelest E."/>
            <person name="Gloeckner G."/>
            <person name="Heddergott C."/>
            <person name="Schindler S."/>
            <person name="Staib P."/>
            <person name="Heidel A."/>
            <person name="Felder M."/>
            <person name="Petzold A."/>
            <person name="Szafranski K."/>
            <person name="Feuermann M."/>
            <person name="Pedruzzi I."/>
            <person name="Priebe S."/>
            <person name="Groth M."/>
            <person name="Winkler R."/>
            <person name="Li W."/>
            <person name="Kniemeyer O."/>
            <person name="Schroeckh V."/>
            <person name="Hertweck C."/>
            <person name="Hube B."/>
            <person name="White T.C."/>
            <person name="Platzer M."/>
            <person name="Guthke R."/>
            <person name="Heitman J."/>
            <person name="Woestemeyer J."/>
            <person name="Zipfel P.F."/>
            <person name="Monod M."/>
            <person name="Brakhage A.A."/>
        </authorList>
    </citation>
    <scope>NUCLEOTIDE SEQUENCE [LARGE SCALE GENOMIC DNA]</scope>
    <source>
        <strain evidence="3">ATCC MYA-4681 / CBS 112371</strain>
    </source>
</reference>
<comment type="subunit">
    <text evidence="1">Component of the NuA4 histone acetyltransferase complex.</text>
</comment>
<dbReference type="EMBL" id="ABSU01000001">
    <property type="protein sequence ID" value="EFE36504.1"/>
    <property type="molecule type" value="Genomic_DNA"/>
</dbReference>
<dbReference type="Gene3D" id="2.40.50.40">
    <property type="match status" value="1"/>
</dbReference>
<protein>
    <recommendedName>
        <fullName evidence="4">Chromo domain-containing protein</fullName>
    </recommendedName>
</protein>
<evidence type="ECO:0000313" key="2">
    <source>
        <dbReference type="EMBL" id="EFE36504.1"/>
    </source>
</evidence>
<keyword evidence="3" id="KW-1185">Reference proteome</keyword>
<dbReference type="SUPFAM" id="SSF54160">
    <property type="entry name" value="Chromo domain-like"/>
    <property type="match status" value="1"/>
</dbReference>
<dbReference type="RefSeq" id="XP_003017149.1">
    <property type="nucleotide sequence ID" value="XM_003017103.1"/>
</dbReference>
<dbReference type="HOGENOM" id="CLU_2468596_0_0_1"/>
<evidence type="ECO:0000313" key="3">
    <source>
        <dbReference type="Proteomes" id="UP000008866"/>
    </source>
</evidence>
<accession>D4AID1</accession>
<proteinExistence type="predicted"/>
<dbReference type="AlphaFoldDB" id="D4AID1"/>
<dbReference type="InterPro" id="IPR016197">
    <property type="entry name" value="Chromo-like_dom_sf"/>
</dbReference>
<dbReference type="Proteomes" id="UP000008866">
    <property type="component" value="Unassembled WGS sequence"/>
</dbReference>
<sequence length="88" mass="10226">MVGEEEWEVEEILNPRITGRKKQLQYRVKWKTNCSHGHRAFNPLVPFDKPVPERTTQGLPSTPLSSLLLFCSPSLRLCTTAFKRRLLF</sequence>
<evidence type="ECO:0008006" key="4">
    <source>
        <dbReference type="Google" id="ProtNLM"/>
    </source>
</evidence>
<gene>
    <name evidence="2" type="ORF">ARB_04025</name>
</gene>
<dbReference type="GeneID" id="9527114"/>
<comment type="caution">
    <text evidence="2">The sequence shown here is derived from an EMBL/GenBank/DDBJ whole genome shotgun (WGS) entry which is preliminary data.</text>
</comment>
<evidence type="ECO:0000256" key="1">
    <source>
        <dbReference type="ARBA" id="ARBA00011353"/>
    </source>
</evidence>
<organism evidence="2 3">
    <name type="scientific">Arthroderma benhamiae (strain ATCC MYA-4681 / CBS 112371)</name>
    <name type="common">Trichophyton mentagrophytes</name>
    <dbReference type="NCBI Taxonomy" id="663331"/>
    <lineage>
        <taxon>Eukaryota</taxon>
        <taxon>Fungi</taxon>
        <taxon>Dikarya</taxon>
        <taxon>Ascomycota</taxon>
        <taxon>Pezizomycotina</taxon>
        <taxon>Eurotiomycetes</taxon>
        <taxon>Eurotiomycetidae</taxon>
        <taxon>Onygenales</taxon>
        <taxon>Arthrodermataceae</taxon>
        <taxon>Trichophyton</taxon>
    </lineage>
</organism>
<dbReference type="KEGG" id="abe:ARB_04025"/>